<gene>
    <name evidence="2" type="ORF">TRIVIDRAFT_200320</name>
</gene>
<feature type="signal peptide" evidence="1">
    <location>
        <begin position="1"/>
        <end position="19"/>
    </location>
</feature>
<protein>
    <submittedName>
        <fullName evidence="2">Uncharacterized protein</fullName>
    </submittedName>
</protein>
<dbReference type="Proteomes" id="UP000007115">
    <property type="component" value="Unassembled WGS sequence"/>
</dbReference>
<evidence type="ECO:0000313" key="2">
    <source>
        <dbReference type="EMBL" id="EHK24001.1"/>
    </source>
</evidence>
<organism evidence="2 3">
    <name type="scientific">Hypocrea virens (strain Gv29-8 / FGSC 10586)</name>
    <name type="common">Gliocladium virens</name>
    <name type="synonym">Trichoderma virens</name>
    <dbReference type="NCBI Taxonomy" id="413071"/>
    <lineage>
        <taxon>Eukaryota</taxon>
        <taxon>Fungi</taxon>
        <taxon>Dikarya</taxon>
        <taxon>Ascomycota</taxon>
        <taxon>Pezizomycotina</taxon>
        <taxon>Sordariomycetes</taxon>
        <taxon>Hypocreomycetidae</taxon>
        <taxon>Hypocreales</taxon>
        <taxon>Hypocreaceae</taxon>
        <taxon>Trichoderma</taxon>
    </lineage>
</organism>
<dbReference type="EMBL" id="ABDF02000005">
    <property type="protein sequence ID" value="EHK24001.1"/>
    <property type="molecule type" value="Genomic_DNA"/>
</dbReference>
<dbReference type="GeneID" id="25790090"/>
<dbReference type="RefSeq" id="XP_013958202.1">
    <property type="nucleotide sequence ID" value="XM_014102727.1"/>
</dbReference>
<comment type="caution">
    <text evidence="2">The sequence shown here is derived from an EMBL/GenBank/DDBJ whole genome shotgun (WGS) entry which is preliminary data.</text>
</comment>
<dbReference type="AlphaFoldDB" id="G9MQ53"/>
<sequence length="306" mass="34547">MAGPWFVAGLFETPLLAWLQEIPSLNDCRVYWGKKNLTGQSKGVGDGVFCTRAVIFADEGVDKAVSMGEGLCWRFGLCDHLSSPTEANAESDLAIIAHPSRSQYQYRVEIGVAHAEIMSHMVAQTWLHHGPNGRRGSRSSGERSKSAWLPSYAKYRGAMKMKPMMRAKHRLNFDRAMAYSVAADKRTFPLFLWAREDRWTDTHLRKRYCVCDVHQQTCDSGRENFSCREEIIMIEGKGKNREVERRGRGRRRGLRDWFKRLQQMQSSLMRVGAPASACATAVGVWFAHCAEAPGRCVASLASLELR</sequence>
<dbReference type="InParanoid" id="G9MQ53"/>
<evidence type="ECO:0000313" key="3">
    <source>
        <dbReference type="Proteomes" id="UP000007115"/>
    </source>
</evidence>
<proteinExistence type="predicted"/>
<dbReference type="VEuPathDB" id="FungiDB:TRIVIDRAFT_200320"/>
<keyword evidence="1" id="KW-0732">Signal</keyword>
<evidence type="ECO:0000256" key="1">
    <source>
        <dbReference type="SAM" id="SignalP"/>
    </source>
</evidence>
<dbReference type="HOGENOM" id="CLU_909308_0_0_1"/>
<feature type="chain" id="PRO_5003523579" evidence="1">
    <location>
        <begin position="20"/>
        <end position="306"/>
    </location>
</feature>
<reference evidence="2 3" key="1">
    <citation type="journal article" date="2011" name="Genome Biol.">
        <title>Comparative genome sequence analysis underscores mycoparasitism as the ancestral life style of Trichoderma.</title>
        <authorList>
            <person name="Kubicek C.P."/>
            <person name="Herrera-Estrella A."/>
            <person name="Seidl-Seiboth V."/>
            <person name="Martinez D.A."/>
            <person name="Druzhinina I.S."/>
            <person name="Thon M."/>
            <person name="Zeilinger S."/>
            <person name="Casas-Flores S."/>
            <person name="Horwitz B.A."/>
            <person name="Mukherjee P.K."/>
            <person name="Mukherjee M."/>
            <person name="Kredics L."/>
            <person name="Alcaraz L.D."/>
            <person name="Aerts A."/>
            <person name="Antal Z."/>
            <person name="Atanasova L."/>
            <person name="Cervantes-Badillo M.G."/>
            <person name="Challacombe J."/>
            <person name="Chertkov O."/>
            <person name="McCluskey K."/>
            <person name="Coulpier F."/>
            <person name="Deshpande N."/>
            <person name="von Doehren H."/>
            <person name="Ebbole D.J."/>
            <person name="Esquivel-Naranjo E.U."/>
            <person name="Fekete E."/>
            <person name="Flipphi M."/>
            <person name="Glaser F."/>
            <person name="Gomez-Rodriguez E.Y."/>
            <person name="Gruber S."/>
            <person name="Han C."/>
            <person name="Henrissat B."/>
            <person name="Hermosa R."/>
            <person name="Hernandez-Onate M."/>
            <person name="Karaffa L."/>
            <person name="Kosti I."/>
            <person name="Le Crom S."/>
            <person name="Lindquist E."/>
            <person name="Lucas S."/>
            <person name="Luebeck M."/>
            <person name="Luebeck P.S."/>
            <person name="Margeot A."/>
            <person name="Metz B."/>
            <person name="Misra M."/>
            <person name="Nevalainen H."/>
            <person name="Omann M."/>
            <person name="Packer N."/>
            <person name="Perrone G."/>
            <person name="Uresti-Rivera E.E."/>
            <person name="Salamov A."/>
            <person name="Schmoll M."/>
            <person name="Seiboth B."/>
            <person name="Shapiro H."/>
            <person name="Sukno S."/>
            <person name="Tamayo-Ramos J.A."/>
            <person name="Tisch D."/>
            <person name="Wiest A."/>
            <person name="Wilkinson H.H."/>
            <person name="Zhang M."/>
            <person name="Coutinho P.M."/>
            <person name="Kenerley C.M."/>
            <person name="Monte E."/>
            <person name="Baker S.E."/>
            <person name="Grigoriev I.V."/>
        </authorList>
    </citation>
    <scope>NUCLEOTIDE SEQUENCE [LARGE SCALE GENOMIC DNA]</scope>
    <source>
        <strain evidence="3">Gv29-8 / FGSC 10586</strain>
    </source>
</reference>
<name>G9MQ53_HYPVG</name>
<keyword evidence="3" id="KW-1185">Reference proteome</keyword>
<accession>G9MQ53</accession>